<evidence type="ECO:0000256" key="3">
    <source>
        <dbReference type="ARBA" id="ARBA00022618"/>
    </source>
</evidence>
<evidence type="ECO:0000256" key="4">
    <source>
        <dbReference type="ARBA" id="ARBA00022829"/>
    </source>
</evidence>
<protein>
    <submittedName>
        <fullName evidence="12">Integrase</fullName>
    </submittedName>
</protein>
<evidence type="ECO:0000256" key="2">
    <source>
        <dbReference type="ARBA" id="ARBA00022490"/>
    </source>
</evidence>
<dbReference type="InterPro" id="IPR011010">
    <property type="entry name" value="DNA_brk_join_enz"/>
</dbReference>
<keyword evidence="13" id="KW-1185">Reference proteome</keyword>
<dbReference type="PROSITE" id="PS51898">
    <property type="entry name" value="TYR_RECOMBINASE"/>
    <property type="match status" value="1"/>
</dbReference>
<dbReference type="Proteomes" id="UP000238589">
    <property type="component" value="Unassembled WGS sequence"/>
</dbReference>
<dbReference type="GO" id="GO:0007059">
    <property type="term" value="P:chromosome segregation"/>
    <property type="evidence" value="ECO:0007669"/>
    <property type="project" value="UniProtKB-KW"/>
</dbReference>
<dbReference type="InterPro" id="IPR044068">
    <property type="entry name" value="CB"/>
</dbReference>
<keyword evidence="5" id="KW-0229">DNA integration</keyword>
<name>A0A2S9K0X5_9BURK</name>
<dbReference type="PANTHER" id="PTHR30349:SF77">
    <property type="entry name" value="TYROSINE RECOMBINASE XERC"/>
    <property type="match status" value="1"/>
</dbReference>
<dbReference type="EMBL" id="PVLQ01000092">
    <property type="protein sequence ID" value="PRD64103.1"/>
    <property type="molecule type" value="Genomic_DNA"/>
</dbReference>
<evidence type="ECO:0000256" key="7">
    <source>
        <dbReference type="ARBA" id="ARBA00023172"/>
    </source>
</evidence>
<evidence type="ECO:0000256" key="6">
    <source>
        <dbReference type="ARBA" id="ARBA00023125"/>
    </source>
</evidence>
<dbReference type="SUPFAM" id="SSF56349">
    <property type="entry name" value="DNA breaking-rejoining enzymes"/>
    <property type="match status" value="1"/>
</dbReference>
<feature type="domain" description="Core-binding (CB)" evidence="11">
    <location>
        <begin position="67"/>
        <end position="171"/>
    </location>
</feature>
<dbReference type="Gene3D" id="1.10.443.10">
    <property type="entry name" value="Intergrase catalytic core"/>
    <property type="match status" value="1"/>
</dbReference>
<comment type="subcellular location">
    <subcellularLocation>
        <location evidence="1">Cytoplasm</location>
    </subcellularLocation>
</comment>
<dbReference type="PANTHER" id="PTHR30349">
    <property type="entry name" value="PHAGE INTEGRASE-RELATED"/>
    <property type="match status" value="1"/>
</dbReference>
<dbReference type="InterPro" id="IPR010998">
    <property type="entry name" value="Integrase_recombinase_N"/>
</dbReference>
<dbReference type="Pfam" id="PF00589">
    <property type="entry name" value="Phage_integrase"/>
    <property type="match status" value="1"/>
</dbReference>
<sequence length="418" mass="47183">MSLFLISRHNYSNVHRICRMTDLAVLALNSGGLVPLAGMVLPSHLSGERGRNRASGLPQVAADDDRAAVLAWLERYQDSPATLSSYRKEAERLLLWCVHQHGKAMSDLTHEDFLAFERFLADPQPAGRWIMQVAQKAPRASPHWRPFAKPLDRQSQRQALSILNGLFNWLVQAGYLAGNPLALRRRKSIARPAKTSRFLPHEHWAQVRATIEALPANTPRLAKQAARYRWLFSLLYIGGLRISEVCTNSMGDFYWRRGADGRERWWLDVCGKGEKTRLVPATDELVSELMRYRKANELAPLPREGENLPLLIPIIGASRSMSRSSVHELVKDVFRETATRLRELGPEHEGAALHVEQASAHWLRHTAGTHQSHSMDLKAVRDNLGHANISTTSIYLHTEDDVRHDQTSSAHRVGWSVS</sequence>
<evidence type="ECO:0000259" key="11">
    <source>
        <dbReference type="PROSITE" id="PS51900"/>
    </source>
</evidence>
<dbReference type="InterPro" id="IPR050090">
    <property type="entry name" value="Tyrosine_recombinase_XerCD"/>
</dbReference>
<evidence type="ECO:0000256" key="9">
    <source>
        <dbReference type="PROSITE-ProRule" id="PRU01248"/>
    </source>
</evidence>
<dbReference type="Gene3D" id="1.10.150.130">
    <property type="match status" value="1"/>
</dbReference>
<gene>
    <name evidence="12" type="ORF">C6P64_16135</name>
</gene>
<feature type="domain" description="Tyr recombinase" evidence="10">
    <location>
        <begin position="194"/>
        <end position="409"/>
    </location>
</feature>
<evidence type="ECO:0000256" key="8">
    <source>
        <dbReference type="ARBA" id="ARBA00023306"/>
    </source>
</evidence>
<dbReference type="InterPro" id="IPR013762">
    <property type="entry name" value="Integrase-like_cat_sf"/>
</dbReference>
<keyword evidence="3" id="KW-0132">Cell division</keyword>
<evidence type="ECO:0000259" key="10">
    <source>
        <dbReference type="PROSITE" id="PS51898"/>
    </source>
</evidence>
<keyword evidence="7" id="KW-0233">DNA recombination</keyword>
<keyword evidence="6 9" id="KW-0238">DNA-binding</keyword>
<evidence type="ECO:0000313" key="13">
    <source>
        <dbReference type="Proteomes" id="UP000238589"/>
    </source>
</evidence>
<reference evidence="12 13" key="1">
    <citation type="submission" date="2018-03" db="EMBL/GenBank/DDBJ databases">
        <title>Comparative genomics illustrates the genes involved in a hyperalkaliphilic mechanisms of Serpentinomonas isolated from highly-alkaline calcium-rich serpentinized springs.</title>
        <authorList>
            <person name="Suzuki S."/>
            <person name="Ishii S."/>
            <person name="Walworth N."/>
            <person name="Bird L."/>
            <person name="Kuenen J.G."/>
            <person name="Nealson K.H."/>
        </authorList>
    </citation>
    <scope>NUCLEOTIDE SEQUENCE [LARGE SCALE GENOMIC DNA]</scope>
    <source>
        <strain evidence="12 13">P1</strain>
    </source>
</reference>
<keyword evidence="4" id="KW-0159">Chromosome partition</keyword>
<dbReference type="InterPro" id="IPR002104">
    <property type="entry name" value="Integrase_catalytic"/>
</dbReference>
<dbReference type="GO" id="GO:0005737">
    <property type="term" value="C:cytoplasm"/>
    <property type="evidence" value="ECO:0007669"/>
    <property type="project" value="UniProtKB-SubCell"/>
</dbReference>
<organism evidence="12 13">
    <name type="scientific">Malikia granosa</name>
    <dbReference type="NCBI Taxonomy" id="263067"/>
    <lineage>
        <taxon>Bacteria</taxon>
        <taxon>Pseudomonadati</taxon>
        <taxon>Pseudomonadota</taxon>
        <taxon>Betaproteobacteria</taxon>
        <taxon>Burkholderiales</taxon>
        <taxon>Comamonadaceae</taxon>
        <taxon>Malikia</taxon>
    </lineage>
</organism>
<evidence type="ECO:0000256" key="5">
    <source>
        <dbReference type="ARBA" id="ARBA00022908"/>
    </source>
</evidence>
<comment type="caution">
    <text evidence="12">The sequence shown here is derived from an EMBL/GenBank/DDBJ whole genome shotgun (WGS) entry which is preliminary data.</text>
</comment>
<proteinExistence type="predicted"/>
<evidence type="ECO:0000313" key="12">
    <source>
        <dbReference type="EMBL" id="PRD64103.1"/>
    </source>
</evidence>
<accession>A0A2S9K0X5</accession>
<dbReference type="OrthoDB" id="8610787at2"/>
<dbReference type="AlphaFoldDB" id="A0A2S9K0X5"/>
<dbReference type="GO" id="GO:0003677">
    <property type="term" value="F:DNA binding"/>
    <property type="evidence" value="ECO:0007669"/>
    <property type="project" value="UniProtKB-UniRule"/>
</dbReference>
<dbReference type="GO" id="GO:0015074">
    <property type="term" value="P:DNA integration"/>
    <property type="evidence" value="ECO:0007669"/>
    <property type="project" value="UniProtKB-KW"/>
</dbReference>
<evidence type="ECO:0000256" key="1">
    <source>
        <dbReference type="ARBA" id="ARBA00004496"/>
    </source>
</evidence>
<dbReference type="PROSITE" id="PS51900">
    <property type="entry name" value="CB"/>
    <property type="match status" value="1"/>
</dbReference>
<dbReference type="GO" id="GO:0006310">
    <property type="term" value="P:DNA recombination"/>
    <property type="evidence" value="ECO:0007669"/>
    <property type="project" value="UniProtKB-KW"/>
</dbReference>
<keyword evidence="8" id="KW-0131">Cell cycle</keyword>
<keyword evidence="2" id="KW-0963">Cytoplasm</keyword>
<dbReference type="GO" id="GO:0051301">
    <property type="term" value="P:cell division"/>
    <property type="evidence" value="ECO:0007669"/>
    <property type="project" value="UniProtKB-KW"/>
</dbReference>